<sequence>MFGNSRIEYTCTGYRRAQTYPITVCVTDPVPELCPGEYVRAYLRFGFSWFPPKREAAGGSTMSQSTTLKGANRMTGSAPRLDVGIWDLVATRFPVFPVSGRNRPRKIPELGTTLHTDALHPATPKCRVADRFPSYTSGNTSAAASIRFSGDCEPGIAEGATSPGCPSGRAAEWAIALHATTSGSGTRQPDFRFFRFLWIGKREKSRTSPNDVGATTTGAKPGA</sequence>
<dbReference type="AlphaFoldDB" id="A0A4C2AAZ7"/>
<keyword evidence="2" id="KW-1185">Reference proteome</keyword>
<accession>A0A4C2AAZ7</accession>
<evidence type="ECO:0000313" key="1">
    <source>
        <dbReference type="EMBL" id="GBP97308.1"/>
    </source>
</evidence>
<dbReference type="EMBL" id="BGZK01002912">
    <property type="protein sequence ID" value="GBP97308.1"/>
    <property type="molecule type" value="Genomic_DNA"/>
</dbReference>
<proteinExistence type="predicted"/>
<evidence type="ECO:0000313" key="2">
    <source>
        <dbReference type="Proteomes" id="UP000299102"/>
    </source>
</evidence>
<reference evidence="1 2" key="1">
    <citation type="journal article" date="2019" name="Commun. Biol.">
        <title>The bagworm genome reveals a unique fibroin gene that provides high tensile strength.</title>
        <authorList>
            <person name="Kono N."/>
            <person name="Nakamura H."/>
            <person name="Ohtoshi R."/>
            <person name="Tomita M."/>
            <person name="Numata K."/>
            <person name="Arakawa K."/>
        </authorList>
    </citation>
    <scope>NUCLEOTIDE SEQUENCE [LARGE SCALE GENOMIC DNA]</scope>
</reference>
<dbReference type="Proteomes" id="UP000299102">
    <property type="component" value="Unassembled WGS sequence"/>
</dbReference>
<organism evidence="1 2">
    <name type="scientific">Eumeta variegata</name>
    <name type="common">Bagworm moth</name>
    <name type="synonym">Eumeta japonica</name>
    <dbReference type="NCBI Taxonomy" id="151549"/>
    <lineage>
        <taxon>Eukaryota</taxon>
        <taxon>Metazoa</taxon>
        <taxon>Ecdysozoa</taxon>
        <taxon>Arthropoda</taxon>
        <taxon>Hexapoda</taxon>
        <taxon>Insecta</taxon>
        <taxon>Pterygota</taxon>
        <taxon>Neoptera</taxon>
        <taxon>Endopterygota</taxon>
        <taxon>Lepidoptera</taxon>
        <taxon>Glossata</taxon>
        <taxon>Ditrysia</taxon>
        <taxon>Tineoidea</taxon>
        <taxon>Psychidae</taxon>
        <taxon>Oiketicinae</taxon>
        <taxon>Eumeta</taxon>
    </lineage>
</organism>
<name>A0A4C2AAZ7_EUMVA</name>
<comment type="caution">
    <text evidence="1">The sequence shown here is derived from an EMBL/GenBank/DDBJ whole genome shotgun (WGS) entry which is preliminary data.</text>
</comment>
<gene>
    <name evidence="1" type="ORF">EVAR_90486_1</name>
</gene>
<protein>
    <submittedName>
        <fullName evidence="1">Uncharacterized protein</fullName>
    </submittedName>
</protein>